<keyword evidence="1" id="KW-0614">Plasmid</keyword>
<geneLocation type="plasmid" evidence="1 2">
    <name>pKP187</name>
</geneLocation>
<dbReference type="BioCyc" id="KPNE507522:GI0B-5651-MONOMER"/>
<dbReference type="Proteomes" id="UP000001734">
    <property type="component" value="Plasmid pKP187"/>
</dbReference>
<dbReference type="EMBL" id="CP000965">
    <property type="protein sequence ID" value="ACI12175.1"/>
    <property type="molecule type" value="Genomic_DNA"/>
</dbReference>
<sequence length="95" mass="11316">MEWIVCDVIYFAKNDIYFLKLYGRPLKMIAEVVSTEPIFRSDILYPIKDAKYLVNKNENRPVKVIRASEYSASYWLSQKKIYRNQSRKESVQTIT</sequence>
<gene>
    <name evidence="1" type="ordered locus">KPK_A0117</name>
</gene>
<dbReference type="InterPro" id="IPR038679">
    <property type="entry name" value="PmrD_sf"/>
</dbReference>
<evidence type="ECO:0000313" key="2">
    <source>
        <dbReference type="Proteomes" id="UP000001734"/>
    </source>
</evidence>
<dbReference type="KEGG" id="kpe:KPK_A0117"/>
<dbReference type="AlphaFoldDB" id="B5RK41"/>
<protein>
    <submittedName>
        <fullName evidence="1">Putative polymyxin B resistance protein pmrD</fullName>
    </submittedName>
</protein>
<evidence type="ECO:0000313" key="1">
    <source>
        <dbReference type="EMBL" id="ACI12175.1"/>
    </source>
</evidence>
<proteinExistence type="predicted"/>
<dbReference type="HOGENOM" id="CLU_2482638_0_0_6"/>
<reference evidence="1 2" key="1">
    <citation type="journal article" date="2008" name="PLoS Genet.">
        <title>Complete genome sequence of the N2-fixing broad host range endophyte Klebsiella pneumoniae 342 and virulence predictions verified in mice.</title>
        <authorList>
            <person name="Fouts D.E."/>
            <person name="Tyler H.L."/>
            <person name="DeBoy R.T."/>
            <person name="Daugherty S."/>
            <person name="Ren Q."/>
            <person name="Badger J.H."/>
            <person name="Durkin A.S."/>
            <person name="Huot H."/>
            <person name="Shrivastava S."/>
            <person name="Kothari S."/>
            <person name="Dodson R.J."/>
            <person name="Mohamoud Y."/>
            <person name="Khouri H."/>
            <person name="Roesch L.F."/>
            <person name="Krogfelt K.A."/>
            <person name="Struve C."/>
            <person name="Triplett E.W."/>
            <person name="Methe B.A."/>
        </authorList>
    </citation>
    <scope>NUCLEOTIDE SEQUENCE [LARGE SCALE GENOMIC DNA]</scope>
    <source>
        <strain evidence="1 2">342</strain>
        <plasmid evidence="2">Plasmid pKP187</plasmid>
    </source>
</reference>
<accession>B5RK41</accession>
<organism evidence="1 2">
    <name type="scientific">Klebsiella variicola (strain 342)</name>
    <name type="common">Klebsiella pneumoniae</name>
    <dbReference type="NCBI Taxonomy" id="507522"/>
    <lineage>
        <taxon>Bacteria</taxon>
        <taxon>Pseudomonadati</taxon>
        <taxon>Pseudomonadota</taxon>
        <taxon>Gammaproteobacteria</taxon>
        <taxon>Enterobacterales</taxon>
        <taxon>Enterobacteriaceae</taxon>
        <taxon>Klebsiella/Raoultella group</taxon>
        <taxon>Klebsiella</taxon>
        <taxon>Klebsiella pneumoniae complex</taxon>
    </lineage>
</organism>
<name>B5RK41_KLEV3</name>
<dbReference type="Gene3D" id="2.40.50.650">
    <property type="match status" value="1"/>
</dbReference>
<dbReference type="InterPro" id="IPR044854">
    <property type="entry name" value="IraM/PmrD"/>
</dbReference>
<dbReference type="Pfam" id="PF11183">
    <property type="entry name" value="PmrD"/>
    <property type="match status" value="1"/>
</dbReference>